<keyword evidence="2" id="KW-1185">Reference proteome</keyword>
<evidence type="ECO:0000313" key="2">
    <source>
        <dbReference type="Proteomes" id="UP001633002"/>
    </source>
</evidence>
<protein>
    <submittedName>
        <fullName evidence="1">Uncharacterized protein</fullName>
    </submittedName>
</protein>
<gene>
    <name evidence="1" type="ORF">R1sor_009528</name>
</gene>
<dbReference type="Proteomes" id="UP001633002">
    <property type="component" value="Unassembled WGS sequence"/>
</dbReference>
<dbReference type="AlphaFoldDB" id="A0ABD3HY42"/>
<organism evidence="1 2">
    <name type="scientific">Riccia sorocarpa</name>
    <dbReference type="NCBI Taxonomy" id="122646"/>
    <lineage>
        <taxon>Eukaryota</taxon>
        <taxon>Viridiplantae</taxon>
        <taxon>Streptophyta</taxon>
        <taxon>Embryophyta</taxon>
        <taxon>Marchantiophyta</taxon>
        <taxon>Marchantiopsida</taxon>
        <taxon>Marchantiidae</taxon>
        <taxon>Marchantiales</taxon>
        <taxon>Ricciaceae</taxon>
        <taxon>Riccia</taxon>
    </lineage>
</organism>
<comment type="caution">
    <text evidence="1">The sequence shown here is derived from an EMBL/GenBank/DDBJ whole genome shotgun (WGS) entry which is preliminary data.</text>
</comment>
<evidence type="ECO:0000313" key="1">
    <source>
        <dbReference type="EMBL" id="KAL3695452.1"/>
    </source>
</evidence>
<accession>A0ABD3HY42</accession>
<proteinExistence type="predicted"/>
<reference evidence="1 2" key="1">
    <citation type="submission" date="2024-09" db="EMBL/GenBank/DDBJ databases">
        <title>Chromosome-scale assembly of Riccia sorocarpa.</title>
        <authorList>
            <person name="Paukszto L."/>
        </authorList>
    </citation>
    <scope>NUCLEOTIDE SEQUENCE [LARGE SCALE GENOMIC DNA]</scope>
    <source>
        <strain evidence="1">LP-2024</strain>
        <tissue evidence="1">Aerial parts of the thallus</tissue>
    </source>
</reference>
<dbReference type="EMBL" id="JBJQOH010000002">
    <property type="protein sequence ID" value="KAL3695452.1"/>
    <property type="molecule type" value="Genomic_DNA"/>
</dbReference>
<sequence length="143" mass="16455">MAFFERRYQWAYDFRNDTGSSRMEPRRKVKSREDAENEMRRVVEECKRMTVETPIDATIEAQEIMLTICSEAEKELVEGLKVSTAEEQRLRMRNVYGKICEIRVSISVKDGIVSVVGYRATEAVANVAYTKTSKRAASRLCNS</sequence>
<name>A0ABD3HY42_9MARC</name>